<dbReference type="Proteomes" id="UP000054844">
    <property type="component" value="Unassembled WGS sequence"/>
</dbReference>
<keyword evidence="2" id="KW-1185">Reference proteome</keyword>
<gene>
    <name evidence="1" type="ORF">APZ41_018765</name>
</gene>
<dbReference type="OrthoDB" id="7376495at2"/>
<accession>A0A1S8D225</accession>
<proteinExistence type="predicted"/>
<evidence type="ECO:0000313" key="1">
    <source>
        <dbReference type="EMBL" id="ONH81648.1"/>
    </source>
</evidence>
<dbReference type="InterPro" id="IPR053842">
    <property type="entry name" value="NikA-like"/>
</dbReference>
<dbReference type="EMBL" id="LLWF02000100">
    <property type="protein sequence ID" value="ONH81648.1"/>
    <property type="molecule type" value="Genomic_DNA"/>
</dbReference>
<evidence type="ECO:0000313" key="2">
    <source>
        <dbReference type="Proteomes" id="UP000054844"/>
    </source>
</evidence>
<dbReference type="RefSeq" id="WP_076970400.1">
    <property type="nucleotide sequence ID" value="NZ_LLWF02000100.1"/>
</dbReference>
<sequence>MARPSKHPAERRDDLLGVRLTAAERATLERTAAALGLTVAEFMRRRALGYRLPPVADDQAAMQSLAAALIPIGNNLNQLTRAANAGRLLPNGIEEVTGRIAELLDGFYGPRHRGRP</sequence>
<dbReference type="STRING" id="207340.APZ41_018765"/>
<dbReference type="Pfam" id="PF21983">
    <property type="entry name" value="NikA-like"/>
    <property type="match status" value="1"/>
</dbReference>
<comment type="caution">
    <text evidence="1">The sequence shown here is derived from an EMBL/GenBank/DDBJ whole genome shotgun (WGS) entry which is preliminary data.</text>
</comment>
<organism evidence="1 2">
    <name type="scientific">Roseomonas mucosa</name>
    <dbReference type="NCBI Taxonomy" id="207340"/>
    <lineage>
        <taxon>Bacteria</taxon>
        <taxon>Pseudomonadati</taxon>
        <taxon>Pseudomonadota</taxon>
        <taxon>Alphaproteobacteria</taxon>
        <taxon>Acetobacterales</taxon>
        <taxon>Roseomonadaceae</taxon>
        <taxon>Roseomonas</taxon>
    </lineage>
</organism>
<protein>
    <submittedName>
        <fullName evidence="1">Uncharacterized protein</fullName>
    </submittedName>
</protein>
<dbReference type="AlphaFoldDB" id="A0A1S8D225"/>
<name>A0A1S8D225_9PROT</name>
<reference evidence="1" key="1">
    <citation type="submission" date="2016-12" db="EMBL/GenBank/DDBJ databases">
        <title>Draft genome sequence of Roseomonas mucosa strain AU37, isolated from a peripheral intravenous catheter.</title>
        <authorList>
            <person name="Choudhury M.A."/>
            <person name="Sidjabat H.E."/>
            <person name="Wailan A.M."/>
            <person name="Zhang L."/>
            <person name="Marsh N.M."/>
            <person name="Rickard C.M."/>
            <person name="Davies M."/>
            <person name="Mcmillan D.J."/>
        </authorList>
    </citation>
    <scope>NUCLEOTIDE SEQUENCE [LARGE SCALE GENOMIC DNA]</scope>
    <source>
        <strain evidence="1">AU37</strain>
    </source>
</reference>